<evidence type="ECO:0000259" key="1">
    <source>
        <dbReference type="Pfam" id="PF13460"/>
    </source>
</evidence>
<organism evidence="2">
    <name type="scientific">Chlamydomonas chlamydogama</name>
    <dbReference type="NCBI Taxonomy" id="225041"/>
    <lineage>
        <taxon>Eukaryota</taxon>
        <taxon>Viridiplantae</taxon>
        <taxon>Chlorophyta</taxon>
        <taxon>core chlorophytes</taxon>
        <taxon>Chlorophyceae</taxon>
        <taxon>CS clade</taxon>
        <taxon>Chlamydomonadales</taxon>
        <taxon>Chlamydomonadaceae</taxon>
        <taxon>Chlamydomonas</taxon>
    </lineage>
</organism>
<dbReference type="Pfam" id="PF13460">
    <property type="entry name" value="NAD_binding_10"/>
    <property type="match status" value="1"/>
</dbReference>
<reference evidence="2" key="1">
    <citation type="submission" date="2021-01" db="EMBL/GenBank/DDBJ databases">
        <authorList>
            <person name="Corre E."/>
            <person name="Pelletier E."/>
            <person name="Niang G."/>
            <person name="Scheremetjew M."/>
            <person name="Finn R."/>
            <person name="Kale V."/>
            <person name="Holt S."/>
            <person name="Cochrane G."/>
            <person name="Meng A."/>
            <person name="Brown T."/>
            <person name="Cohen L."/>
        </authorList>
    </citation>
    <scope>NUCLEOTIDE SEQUENCE</scope>
    <source>
        <strain evidence="2">SAG 11-48b</strain>
    </source>
</reference>
<gene>
    <name evidence="2" type="ORF">CCHL1392_LOCUS175</name>
</gene>
<dbReference type="Gene3D" id="3.40.50.720">
    <property type="entry name" value="NAD(P)-binding Rossmann-like Domain"/>
    <property type="match status" value="1"/>
</dbReference>
<dbReference type="InterPro" id="IPR016040">
    <property type="entry name" value="NAD(P)-bd_dom"/>
</dbReference>
<dbReference type="InterPro" id="IPR036291">
    <property type="entry name" value="NAD(P)-bd_dom_sf"/>
</dbReference>
<sequence length="275" mass="29143">MQAQASMRSAAAGSCRVQPFTSRQVRSLVAQKGHASRYGVRAAAAPTYDLDPDNASILVCGGGGVALHVTRKLKDMGSWVWQLQRTDVRRSEIEKMMAIVAKGDALNKEEVQKVFDSIEDVDAVVSTIGGTVANPTVDSQGNINLIEAAVKKGVKKFILVTSIGCGETKDAAGEKVYEVLKPVLVEKDKAEAVLKSHADKMTFVIIRPGGLTNDPATGKAVVTSDMSVCGSISREDVASLVIKALFSKKADNQVLSAMDPAKMMPNQAAPAPFAL</sequence>
<evidence type="ECO:0000313" key="2">
    <source>
        <dbReference type="EMBL" id="CAD9650888.1"/>
    </source>
</evidence>
<name>A0A7S2QSQ9_9CHLO</name>
<proteinExistence type="predicted"/>
<dbReference type="PANTHER" id="PTHR15020:SF45">
    <property type="entry name" value="NAD(P)-BINDING DOMAIN-CONTAINING PROTEIN"/>
    <property type="match status" value="1"/>
</dbReference>
<dbReference type="PANTHER" id="PTHR15020">
    <property type="entry name" value="FLAVIN REDUCTASE-RELATED"/>
    <property type="match status" value="1"/>
</dbReference>
<feature type="domain" description="NAD(P)-binding" evidence="1">
    <location>
        <begin position="62"/>
        <end position="246"/>
    </location>
</feature>
<protein>
    <recommendedName>
        <fullName evidence="1">NAD(P)-binding domain-containing protein</fullName>
    </recommendedName>
</protein>
<dbReference type="SUPFAM" id="SSF51735">
    <property type="entry name" value="NAD(P)-binding Rossmann-fold domains"/>
    <property type="match status" value="1"/>
</dbReference>
<accession>A0A7S2QSQ9</accession>
<dbReference type="EMBL" id="HBHD01000338">
    <property type="protein sequence ID" value="CAD9650888.1"/>
    <property type="molecule type" value="Transcribed_RNA"/>
</dbReference>
<dbReference type="AlphaFoldDB" id="A0A7S2QSQ9"/>